<dbReference type="Gene3D" id="2.60.40.10">
    <property type="entry name" value="Immunoglobulins"/>
    <property type="match status" value="1"/>
</dbReference>
<sequence>MFQRLSGNLLLLLLASLLFTCDSNKTKDPIAPAQPAGSELLEGNIVLPTGTKYTTGALTVVSPIAEGTVTGTRYKLSTIKDEYTTVAAADAAGEPVLLGFRHPGQNTLDLSTQSTVLALLMNSAAAYSLSPAGKQLAIAEIQADPGFAAATQEVERLLRSNKSLLDTTNSVLQGYVSSVFTSVSQRLNGLPSRPVSIFRSGREITFANAGVPFTNIVGVYKDGQQVTQLNVEGQNFFASSLGGALEAAINGPSPSTASYTMVGDGKFDIRIRTGKPGSGANGPEQLNALGHNLAQGAILIVSGILPQFKGRKECAQKLATTAINQANNFKNITSITTATEASLVIGKITYGIIKDATALLKSCQGADEQAIIKFSEYTSKLIKFLDVTTKRIGNSMNLGVLTIGWMAYPAAQDTCFLATANSVGPCASLRLELVSGNGQTAVKSTALPNPVRVRVLNDAGQPRSGVSVNFTPASGSGSASPSATTTDANGYAQATWTLGATAGPQSLVATSLDAGGQPLPGSPIQFAATATTPTLPPVPITFTWQMMATACGNAPQAAQTMSMTLASPTGGGGSHPYGFAGCGNETFTLNLPPGTYSGTFSWTSARRADNYRSIGVRCNGGCRGYYIAWDFSPASTPSTAFGYNSSSQSPNISIWQTSDATSDSGSAPFTLRVD</sequence>
<reference evidence="1 2" key="1">
    <citation type="submission" date="2019-09" db="EMBL/GenBank/DDBJ databases">
        <title>Genome sequence of Hymenobacter sp. M3.</title>
        <authorList>
            <person name="Srinivasan S."/>
        </authorList>
    </citation>
    <scope>NUCLEOTIDE SEQUENCE [LARGE SCALE GENOMIC DNA]</scope>
    <source>
        <strain evidence="1 2">M3</strain>
    </source>
</reference>
<proteinExistence type="predicted"/>
<dbReference type="Proteomes" id="UP000326380">
    <property type="component" value="Unassembled WGS sequence"/>
</dbReference>
<organism evidence="1 2">
    <name type="scientific">Hymenobacter busanensis</name>
    <dbReference type="NCBI Taxonomy" id="2607656"/>
    <lineage>
        <taxon>Bacteria</taxon>
        <taxon>Pseudomonadati</taxon>
        <taxon>Bacteroidota</taxon>
        <taxon>Cytophagia</taxon>
        <taxon>Cytophagales</taxon>
        <taxon>Hymenobacteraceae</taxon>
        <taxon>Hymenobacter</taxon>
    </lineage>
</organism>
<dbReference type="RefSeq" id="WP_151080389.1">
    <property type="nucleotide sequence ID" value="NZ_CP047647.1"/>
</dbReference>
<gene>
    <name evidence="1" type="ORF">F0P96_18150</name>
</gene>
<evidence type="ECO:0000313" key="1">
    <source>
        <dbReference type="EMBL" id="KAA9327159.1"/>
    </source>
</evidence>
<comment type="caution">
    <text evidence="1">The sequence shown here is derived from an EMBL/GenBank/DDBJ whole genome shotgun (WGS) entry which is preliminary data.</text>
</comment>
<dbReference type="EMBL" id="VTWU01000007">
    <property type="protein sequence ID" value="KAA9327159.1"/>
    <property type="molecule type" value="Genomic_DNA"/>
</dbReference>
<dbReference type="InterPro" id="IPR008964">
    <property type="entry name" value="Invasin/intimin_cell_adhesion"/>
</dbReference>
<protein>
    <submittedName>
        <fullName evidence="1">Uncharacterized protein</fullName>
    </submittedName>
</protein>
<dbReference type="InterPro" id="IPR013783">
    <property type="entry name" value="Ig-like_fold"/>
</dbReference>
<dbReference type="AlphaFoldDB" id="A0A7L4ZST3"/>
<evidence type="ECO:0000313" key="2">
    <source>
        <dbReference type="Proteomes" id="UP000326380"/>
    </source>
</evidence>
<keyword evidence="2" id="KW-1185">Reference proteome</keyword>
<accession>A0A7L4ZST3</accession>
<name>A0A7L4ZST3_9BACT</name>
<dbReference type="SUPFAM" id="SSF49373">
    <property type="entry name" value="Invasin/intimin cell-adhesion fragments"/>
    <property type="match status" value="1"/>
</dbReference>